<organism evidence="1 2">
    <name type="scientific">Anaerotignum lactatifermentans</name>
    <dbReference type="NCBI Taxonomy" id="160404"/>
    <lineage>
        <taxon>Bacteria</taxon>
        <taxon>Bacillati</taxon>
        <taxon>Bacillota</taxon>
        <taxon>Clostridia</taxon>
        <taxon>Lachnospirales</taxon>
        <taxon>Anaerotignaceae</taxon>
        <taxon>Anaerotignum</taxon>
    </lineage>
</organism>
<dbReference type="AlphaFoldDB" id="A0A1Y3U721"/>
<sequence>MNYFFSYVSPAFEQTGFLSKVPKNSIALCYSNSLNTFYNKMLKKEREFAKKTYKFSFDLIFS</sequence>
<gene>
    <name evidence="1" type="ORF">B5G26_06510</name>
</gene>
<evidence type="ECO:0000313" key="1">
    <source>
        <dbReference type="EMBL" id="OUN43945.1"/>
    </source>
</evidence>
<dbReference type="EMBL" id="NFHM01000007">
    <property type="protein sequence ID" value="OUN43945.1"/>
    <property type="molecule type" value="Genomic_DNA"/>
</dbReference>
<protein>
    <submittedName>
        <fullName evidence="1">Uncharacterized protein</fullName>
    </submittedName>
</protein>
<comment type="caution">
    <text evidence="1">The sequence shown here is derived from an EMBL/GenBank/DDBJ whole genome shotgun (WGS) entry which is preliminary data.</text>
</comment>
<dbReference type="Proteomes" id="UP000195455">
    <property type="component" value="Unassembled WGS sequence"/>
</dbReference>
<reference evidence="2" key="1">
    <citation type="submission" date="2017-04" db="EMBL/GenBank/DDBJ databases">
        <title>Function of individual gut microbiota members based on whole genome sequencing of pure cultures obtained from chicken caecum.</title>
        <authorList>
            <person name="Medvecky M."/>
            <person name="Cejkova D."/>
            <person name="Polansky O."/>
            <person name="Karasova D."/>
            <person name="Kubasova T."/>
            <person name="Cizek A."/>
            <person name="Rychlik I."/>
        </authorList>
    </citation>
    <scope>NUCLEOTIDE SEQUENCE [LARGE SCALE GENOMIC DNA]</scope>
    <source>
        <strain evidence="2">An75</strain>
    </source>
</reference>
<name>A0A1Y3U721_9FIRM</name>
<evidence type="ECO:0000313" key="2">
    <source>
        <dbReference type="Proteomes" id="UP000195455"/>
    </source>
</evidence>
<proteinExistence type="predicted"/>
<accession>A0A1Y3U721</accession>